<evidence type="ECO:0000259" key="2">
    <source>
        <dbReference type="Pfam" id="PF00675"/>
    </source>
</evidence>
<proteinExistence type="inferred from homology"/>
<feature type="domain" description="Peptidase M16 C-terminal" evidence="3">
    <location>
        <begin position="629"/>
        <end position="801"/>
    </location>
</feature>
<dbReference type="InterPro" id="IPR007863">
    <property type="entry name" value="Peptidase_M16_C"/>
</dbReference>
<dbReference type="GO" id="GO:0046872">
    <property type="term" value="F:metal ion binding"/>
    <property type="evidence" value="ECO:0007669"/>
    <property type="project" value="InterPro"/>
</dbReference>
<dbReference type="Pfam" id="PF05193">
    <property type="entry name" value="Peptidase_M16_C"/>
    <property type="match status" value="2"/>
</dbReference>
<dbReference type="InterPro" id="IPR011249">
    <property type="entry name" value="Metalloenz_LuxS/M16"/>
</dbReference>
<dbReference type="Proteomes" id="UP000315369">
    <property type="component" value="Unassembled WGS sequence"/>
</dbReference>
<comment type="caution">
    <text evidence="4">The sequence shown here is derived from an EMBL/GenBank/DDBJ whole genome shotgun (WGS) entry which is preliminary data.</text>
</comment>
<dbReference type="Gene3D" id="3.30.830.10">
    <property type="entry name" value="Metalloenzyme, LuxS/M16 peptidase-like"/>
    <property type="match status" value="4"/>
</dbReference>
<dbReference type="InterPro" id="IPR050361">
    <property type="entry name" value="MPP/UQCRC_Complex"/>
</dbReference>
<feature type="domain" description="Peptidase M16 N-terminal" evidence="2">
    <location>
        <begin position="479"/>
        <end position="618"/>
    </location>
</feature>
<dbReference type="InterPro" id="IPR011765">
    <property type="entry name" value="Pept_M16_N"/>
</dbReference>
<gene>
    <name evidence="4" type="ORF">FJV41_42755</name>
</gene>
<protein>
    <submittedName>
        <fullName evidence="4">Insulinase family protein</fullName>
    </submittedName>
</protein>
<feature type="domain" description="Peptidase M16 C-terminal" evidence="3">
    <location>
        <begin position="166"/>
        <end position="341"/>
    </location>
</feature>
<reference evidence="4 5" key="1">
    <citation type="submission" date="2019-06" db="EMBL/GenBank/DDBJ databases">
        <authorList>
            <person name="Livingstone P."/>
            <person name="Whitworth D."/>
        </authorList>
    </citation>
    <scope>NUCLEOTIDE SEQUENCE [LARGE SCALE GENOMIC DNA]</scope>
    <source>
        <strain evidence="4 5">AM401</strain>
    </source>
</reference>
<dbReference type="RefSeq" id="WP_141648384.1">
    <property type="nucleotide sequence ID" value="NZ_VIFM01000308.1"/>
</dbReference>
<evidence type="ECO:0000313" key="4">
    <source>
        <dbReference type="EMBL" id="TQF09794.1"/>
    </source>
</evidence>
<dbReference type="PANTHER" id="PTHR11851">
    <property type="entry name" value="METALLOPROTEASE"/>
    <property type="match status" value="1"/>
</dbReference>
<dbReference type="SUPFAM" id="SSF63411">
    <property type="entry name" value="LuxS/MPP-like metallohydrolase"/>
    <property type="match status" value="4"/>
</dbReference>
<dbReference type="OrthoDB" id="9811314at2"/>
<name>A0A540WMY7_9BACT</name>
<comment type="similarity">
    <text evidence="1">Belongs to the peptidase M16 family.</text>
</comment>
<dbReference type="AlphaFoldDB" id="A0A540WMY7"/>
<dbReference type="PANTHER" id="PTHR11851:SF49">
    <property type="entry name" value="MITOCHONDRIAL-PROCESSING PEPTIDASE SUBUNIT ALPHA"/>
    <property type="match status" value="1"/>
</dbReference>
<keyword evidence="5" id="KW-1185">Reference proteome</keyword>
<dbReference type="EMBL" id="VIFM01000308">
    <property type="protein sequence ID" value="TQF09794.1"/>
    <property type="molecule type" value="Genomic_DNA"/>
</dbReference>
<feature type="domain" description="Peptidase M16 N-terminal" evidence="2">
    <location>
        <begin position="14"/>
        <end position="160"/>
    </location>
</feature>
<accession>A0A540WMY7</accession>
<organism evidence="4 5">
    <name type="scientific">Myxococcus llanfairpwllgwyngyllgogerychwyrndrobwllllantysiliogogogochensis</name>
    <dbReference type="NCBI Taxonomy" id="2590453"/>
    <lineage>
        <taxon>Bacteria</taxon>
        <taxon>Pseudomonadati</taxon>
        <taxon>Myxococcota</taxon>
        <taxon>Myxococcia</taxon>
        <taxon>Myxococcales</taxon>
        <taxon>Cystobacterineae</taxon>
        <taxon>Myxococcaceae</taxon>
        <taxon>Myxococcus</taxon>
    </lineage>
</organism>
<sequence>MTAQTYTLDNGLTVVFERRDTARAVAFQVWVRAGSADERPDQLGLAHLHEHMLFKGTSRRAPGDIARTVEAHGGQINAWTSYDQTVFHVVIASRFARLGLDILADAVRGSSFDAGELAREIEVVCEEIKRNEDLPARRASRQLFTTAYPQHPYGRPVIGTAASVRDFTQERVLEFYARHYTPRNLVLSLAGDFDESRLREWVDELFGGDWGQHHSGPMPRPAEPERTAPRICLREDGAKEAWLHLGFSIPDVAHPDVPALDVLALLTGQGERSRVIRECKRRQGLVRALESSSYTPLDPGLFSLRFTLAPNQVADAVEEELRVLARLRAEPVPAEELAMLQAHFEARAVQQREEVQELARRLGYYQFMLGGLEAEARYHEAIARLTPERLHEVAERYLRFDRAVLTGLLPQGCDFSTERAEALLMRAAHDGASRGRVPASVREGPAPLPRLVRRKTTETAQGVVESRLPSGARVLVLESRAVPLVAMRACFAGGVRYETAETNGLTTLLGRCLTRGTATRDAQEVVRRVTAMAGSLQGAHGRNLVELRGEFLSRHFQPAFRLFADCLRAPLFSESEVARERGNLSRELGTRDGKPEGRVFDVLASTLYRTHPYRLPVSGESRAVARLGPESLRAWHAAYMNPAQMVLSVVGDVRAEEVLARAHELFGDASGALAAPPPVAPEPLPESPREHRQVLARSLTHLALGFMGARVTDTWRHALKVLSTLLAGQGGRLFGELRDKRAMAYSVNSYSMEGVDPGYFAIYMGTSPEKVTAALVAIRSELERVRDERVSEEELERARQHLIGTHELGLQRNAARAAMLAMDGCLGVGQENFQHYAQRVSEVTADHVRDVARRVIDFERSALAVVGP</sequence>
<evidence type="ECO:0000259" key="3">
    <source>
        <dbReference type="Pfam" id="PF05193"/>
    </source>
</evidence>
<dbReference type="Pfam" id="PF00675">
    <property type="entry name" value="Peptidase_M16"/>
    <property type="match status" value="2"/>
</dbReference>
<evidence type="ECO:0000256" key="1">
    <source>
        <dbReference type="ARBA" id="ARBA00007261"/>
    </source>
</evidence>
<evidence type="ECO:0000313" key="5">
    <source>
        <dbReference type="Proteomes" id="UP000315369"/>
    </source>
</evidence>